<evidence type="ECO:0000313" key="11">
    <source>
        <dbReference type="Proteomes" id="UP001597351"/>
    </source>
</evidence>
<organism evidence="10 11">
    <name type="scientific">Nocardioides aestuarii</name>
    <dbReference type="NCBI Taxonomy" id="252231"/>
    <lineage>
        <taxon>Bacteria</taxon>
        <taxon>Bacillati</taxon>
        <taxon>Actinomycetota</taxon>
        <taxon>Actinomycetes</taxon>
        <taxon>Propionibacteriales</taxon>
        <taxon>Nocardioidaceae</taxon>
        <taxon>Nocardioides</taxon>
    </lineage>
</organism>
<dbReference type="Gene3D" id="3.40.50.200">
    <property type="entry name" value="Peptidase S8/S53 domain"/>
    <property type="match status" value="1"/>
</dbReference>
<keyword evidence="2 5" id="KW-0645">Protease</keyword>
<proteinExistence type="inferred from homology"/>
<dbReference type="InterPro" id="IPR050131">
    <property type="entry name" value="Peptidase_S8_subtilisin-like"/>
</dbReference>
<feature type="active site" description="Charge relay system" evidence="5">
    <location>
        <position position="228"/>
    </location>
</feature>
<dbReference type="PROSITE" id="PS51892">
    <property type="entry name" value="SUBTILASE"/>
    <property type="match status" value="1"/>
</dbReference>
<keyword evidence="4 5" id="KW-0720">Serine protease</keyword>
<reference evidence="11" key="1">
    <citation type="journal article" date="2019" name="Int. J. Syst. Evol. Microbiol.">
        <title>The Global Catalogue of Microorganisms (GCM) 10K type strain sequencing project: providing services to taxonomists for standard genome sequencing and annotation.</title>
        <authorList>
            <consortium name="The Broad Institute Genomics Platform"/>
            <consortium name="The Broad Institute Genome Sequencing Center for Infectious Disease"/>
            <person name="Wu L."/>
            <person name="Ma J."/>
        </authorList>
    </citation>
    <scope>NUCLEOTIDE SEQUENCE [LARGE SCALE GENOMIC DNA]</scope>
    <source>
        <strain evidence="11">CGMCC 1.12477</strain>
    </source>
</reference>
<feature type="chain" id="PRO_5045104312" evidence="8">
    <location>
        <begin position="26"/>
        <end position="496"/>
    </location>
</feature>
<dbReference type="PROSITE" id="PS00136">
    <property type="entry name" value="SUBTILASE_ASP"/>
    <property type="match status" value="1"/>
</dbReference>
<dbReference type="PANTHER" id="PTHR43806:SF11">
    <property type="entry name" value="CEREVISIN-RELATED"/>
    <property type="match status" value="1"/>
</dbReference>
<comment type="caution">
    <text evidence="10">The sequence shown here is derived from an EMBL/GenBank/DDBJ whole genome shotgun (WGS) entry which is preliminary data.</text>
</comment>
<evidence type="ECO:0000256" key="4">
    <source>
        <dbReference type="ARBA" id="ARBA00022825"/>
    </source>
</evidence>
<dbReference type="InterPro" id="IPR023828">
    <property type="entry name" value="Peptidase_S8_Ser-AS"/>
</dbReference>
<dbReference type="PANTHER" id="PTHR43806">
    <property type="entry name" value="PEPTIDASE S8"/>
    <property type="match status" value="1"/>
</dbReference>
<evidence type="ECO:0000256" key="7">
    <source>
        <dbReference type="SAM" id="MobiDB-lite"/>
    </source>
</evidence>
<accession>A0ABW4TQZ2</accession>
<feature type="region of interest" description="Disordered" evidence="7">
    <location>
        <begin position="26"/>
        <end position="45"/>
    </location>
</feature>
<evidence type="ECO:0000313" key="10">
    <source>
        <dbReference type="EMBL" id="MFD1949109.1"/>
    </source>
</evidence>
<evidence type="ECO:0000256" key="2">
    <source>
        <dbReference type="ARBA" id="ARBA00022670"/>
    </source>
</evidence>
<dbReference type="EMBL" id="JBHUGD010000004">
    <property type="protein sequence ID" value="MFD1949109.1"/>
    <property type="molecule type" value="Genomic_DNA"/>
</dbReference>
<keyword evidence="8" id="KW-0732">Signal</keyword>
<comment type="similarity">
    <text evidence="1 5 6">Belongs to the peptidase S8 family.</text>
</comment>
<dbReference type="InterPro" id="IPR022398">
    <property type="entry name" value="Peptidase_S8_His-AS"/>
</dbReference>
<protein>
    <submittedName>
        <fullName evidence="10">S8 family serine peptidase</fullName>
    </submittedName>
</protein>
<keyword evidence="11" id="KW-1185">Reference proteome</keyword>
<dbReference type="InterPro" id="IPR015500">
    <property type="entry name" value="Peptidase_S8_subtilisin-rel"/>
</dbReference>
<dbReference type="InterPro" id="IPR036852">
    <property type="entry name" value="Peptidase_S8/S53_dom_sf"/>
</dbReference>
<evidence type="ECO:0000256" key="1">
    <source>
        <dbReference type="ARBA" id="ARBA00011073"/>
    </source>
</evidence>
<dbReference type="PROSITE" id="PS00138">
    <property type="entry name" value="SUBTILASE_SER"/>
    <property type="match status" value="1"/>
</dbReference>
<dbReference type="InterPro" id="IPR023827">
    <property type="entry name" value="Peptidase_S8_Asp-AS"/>
</dbReference>
<keyword evidence="3 5" id="KW-0378">Hydrolase</keyword>
<sequence length="496" mass="52752">MVRTPVSFVVGVCLVATLQAVPAGAAPAGTAAQDQRRSTKVAMPAPDGRLSSYVVNAAGPWRSNTTKVARAVRRNGGTVVETWPEIGVVVAHSRESGFRRAMRRRDVVASVGMTRTTRVSEGTPGTARSRAAAGGVPEKAEFRPATRAQVEPDPREAKQWDMRVIRADEAHEVTDGSPDVLVGVLDSGIEHDHPDLAENIDAASSVNCTDAGAVDTSARGWRPTTSDHGTHVAGTIAAARNGTGIVGVAPNARLASVKVVNDDGYIYPEYAVCGFMWSGRQGMDVTNNSYYVDPFMYWCDDRPDQAAAMAAVSRAVRWSTKQGVTHVAAAGNASTDLDRNSFDSSSPNDSRSVNRRINAGCRDLPTELPGVVTVSSFARIKKTLRTKASFFTNVGLRAIDVAAPGSNILSTVLDGRYARFSGTSMASPHVAGVVALLLSEHPDLTPAQVREAIRAMAKDKPCRKAQFDALPRCRGNDARNSYAGEGMVDALRAVRP</sequence>
<feature type="domain" description="Peptidase S8/S53" evidence="9">
    <location>
        <begin position="179"/>
        <end position="460"/>
    </location>
</feature>
<dbReference type="PRINTS" id="PR00723">
    <property type="entry name" value="SUBTILISIN"/>
</dbReference>
<dbReference type="Proteomes" id="UP001597351">
    <property type="component" value="Unassembled WGS sequence"/>
</dbReference>
<evidence type="ECO:0000256" key="5">
    <source>
        <dbReference type="PROSITE-ProRule" id="PRU01240"/>
    </source>
</evidence>
<evidence type="ECO:0000259" key="9">
    <source>
        <dbReference type="Pfam" id="PF00082"/>
    </source>
</evidence>
<feature type="active site" description="Charge relay system" evidence="5">
    <location>
        <position position="424"/>
    </location>
</feature>
<feature type="active site" description="Charge relay system" evidence="5">
    <location>
        <position position="186"/>
    </location>
</feature>
<dbReference type="RefSeq" id="WP_343921073.1">
    <property type="nucleotide sequence ID" value="NZ_BAAAJT010000003.1"/>
</dbReference>
<dbReference type="PROSITE" id="PS00137">
    <property type="entry name" value="SUBTILASE_HIS"/>
    <property type="match status" value="1"/>
</dbReference>
<name>A0ABW4TQZ2_9ACTN</name>
<dbReference type="SUPFAM" id="SSF52743">
    <property type="entry name" value="Subtilisin-like"/>
    <property type="match status" value="1"/>
</dbReference>
<evidence type="ECO:0000256" key="6">
    <source>
        <dbReference type="RuleBase" id="RU003355"/>
    </source>
</evidence>
<dbReference type="Pfam" id="PF00082">
    <property type="entry name" value="Peptidase_S8"/>
    <property type="match status" value="1"/>
</dbReference>
<evidence type="ECO:0000256" key="8">
    <source>
        <dbReference type="SAM" id="SignalP"/>
    </source>
</evidence>
<feature type="signal peptide" evidence="8">
    <location>
        <begin position="1"/>
        <end position="25"/>
    </location>
</feature>
<dbReference type="InterPro" id="IPR000209">
    <property type="entry name" value="Peptidase_S8/S53_dom"/>
</dbReference>
<gene>
    <name evidence="10" type="ORF">ACFSDE_20055</name>
</gene>
<evidence type="ECO:0000256" key="3">
    <source>
        <dbReference type="ARBA" id="ARBA00022801"/>
    </source>
</evidence>